<dbReference type="OrthoDB" id="5318987at2"/>
<dbReference type="SUPFAM" id="SSF54001">
    <property type="entry name" value="Cysteine proteinases"/>
    <property type="match status" value="1"/>
</dbReference>
<protein>
    <recommendedName>
        <fullName evidence="2">Peptidase C1A papain C-terminal domain-containing protein</fullName>
    </recommendedName>
</protein>
<dbReference type="InterPro" id="IPR038765">
    <property type="entry name" value="Papain-like_cys_pep_sf"/>
</dbReference>
<name>A0A4Y8ZWG5_9SPHN</name>
<evidence type="ECO:0000313" key="3">
    <source>
        <dbReference type="EMBL" id="TFI59807.1"/>
    </source>
</evidence>
<dbReference type="GO" id="GO:0008234">
    <property type="term" value="F:cysteine-type peptidase activity"/>
    <property type="evidence" value="ECO:0007669"/>
    <property type="project" value="InterPro"/>
</dbReference>
<evidence type="ECO:0000256" key="1">
    <source>
        <dbReference type="ARBA" id="ARBA00008455"/>
    </source>
</evidence>
<evidence type="ECO:0000313" key="4">
    <source>
        <dbReference type="Proteomes" id="UP000298213"/>
    </source>
</evidence>
<evidence type="ECO:0000259" key="2">
    <source>
        <dbReference type="SMART" id="SM00645"/>
    </source>
</evidence>
<dbReference type="InterPro" id="IPR000668">
    <property type="entry name" value="Peptidase_C1A_C"/>
</dbReference>
<dbReference type="InterPro" id="IPR013128">
    <property type="entry name" value="Peptidase_C1A"/>
</dbReference>
<dbReference type="EMBL" id="SPDV01000003">
    <property type="protein sequence ID" value="TFI59807.1"/>
    <property type="molecule type" value="Genomic_DNA"/>
</dbReference>
<dbReference type="Gene3D" id="3.90.70.10">
    <property type="entry name" value="Cysteine proteinases"/>
    <property type="match status" value="1"/>
</dbReference>
<dbReference type="RefSeq" id="WP_135083549.1">
    <property type="nucleotide sequence ID" value="NZ_SPDV01000003.1"/>
</dbReference>
<dbReference type="InterPro" id="IPR039417">
    <property type="entry name" value="Peptidase_C1A_papain-like"/>
</dbReference>
<dbReference type="Proteomes" id="UP000298213">
    <property type="component" value="Unassembled WGS sequence"/>
</dbReference>
<dbReference type="InterPro" id="IPR025660">
    <property type="entry name" value="Pept_his_AS"/>
</dbReference>
<dbReference type="Pfam" id="PF00112">
    <property type="entry name" value="Peptidase_C1"/>
    <property type="match status" value="1"/>
</dbReference>
<dbReference type="AlphaFoldDB" id="A0A4Y8ZWG5"/>
<dbReference type="PROSITE" id="PS00639">
    <property type="entry name" value="THIOL_PROTEASE_HIS"/>
    <property type="match status" value="1"/>
</dbReference>
<dbReference type="PANTHER" id="PTHR12411">
    <property type="entry name" value="CYSTEINE PROTEASE FAMILY C1-RELATED"/>
    <property type="match status" value="1"/>
</dbReference>
<dbReference type="PRINTS" id="PR00705">
    <property type="entry name" value="PAPAIN"/>
</dbReference>
<keyword evidence="4" id="KW-1185">Reference proteome</keyword>
<gene>
    <name evidence="3" type="ORF">E2493_02945</name>
</gene>
<reference evidence="3 4" key="1">
    <citation type="submission" date="2019-03" db="EMBL/GenBank/DDBJ databases">
        <title>Genome sequence of Sphingomonas sp. 17J27-24.</title>
        <authorList>
            <person name="Kim M."/>
            <person name="Maeng S."/>
            <person name="Sathiyaraj S."/>
        </authorList>
    </citation>
    <scope>NUCLEOTIDE SEQUENCE [LARGE SCALE GENOMIC DNA]</scope>
    <source>
        <strain evidence="3 4">17J27-24</strain>
    </source>
</reference>
<sequence length="300" mass="32090">MGLLPKPLFKAGTRAPNSAKSLVAPSKRRSAILTIDEIRRAIEERAPGTWQPAETAAYRRGAQAGSIDANLFGLRLDDAIRLKAADLDVMGELAATPPPSVDWRDDASGCVSPAKDQGQCGACVAFATCAAMESVHCIATGRKVVLSEAHLFHCNGGSCATGWGLTSGLSAARNGVGLEADFAWTSTEECIDIAPAVLIRSYRQRASMKDRKWAVSHGPVLAGMKVFEDFLAYSGGVYRHVLGDHVGNHAVCVVGYDEEGWIVKNSWGPDFGEMGFFRIAYGECGLDDEFLFFSIETGSP</sequence>
<dbReference type="GO" id="GO:0006508">
    <property type="term" value="P:proteolysis"/>
    <property type="evidence" value="ECO:0007669"/>
    <property type="project" value="InterPro"/>
</dbReference>
<feature type="domain" description="Peptidase C1A papain C-terminal" evidence="2">
    <location>
        <begin position="97"/>
        <end position="295"/>
    </location>
</feature>
<comment type="similarity">
    <text evidence="1">Belongs to the peptidase C1 family.</text>
</comment>
<comment type="caution">
    <text evidence="3">The sequence shown here is derived from an EMBL/GenBank/DDBJ whole genome shotgun (WGS) entry which is preliminary data.</text>
</comment>
<dbReference type="CDD" id="cd02248">
    <property type="entry name" value="Peptidase_C1A"/>
    <property type="match status" value="1"/>
</dbReference>
<dbReference type="SMART" id="SM00645">
    <property type="entry name" value="Pept_C1"/>
    <property type="match status" value="1"/>
</dbReference>
<accession>A0A4Y8ZWG5</accession>
<proteinExistence type="inferred from homology"/>
<organism evidence="3 4">
    <name type="scientific">Sphingomonas parva</name>
    <dbReference type="NCBI Taxonomy" id="2555898"/>
    <lineage>
        <taxon>Bacteria</taxon>
        <taxon>Pseudomonadati</taxon>
        <taxon>Pseudomonadota</taxon>
        <taxon>Alphaproteobacteria</taxon>
        <taxon>Sphingomonadales</taxon>
        <taxon>Sphingomonadaceae</taxon>
        <taxon>Sphingomonas</taxon>
    </lineage>
</organism>